<reference evidence="1 2" key="1">
    <citation type="submission" date="2015-07" db="EMBL/GenBank/DDBJ databases">
        <title>Comparative genomics of the Sigatoka disease complex on banana suggests a link between parallel evolutionary changes in Pseudocercospora fijiensis and Pseudocercospora eumusae and increased virulence on the banana host.</title>
        <authorList>
            <person name="Chang T.-C."/>
            <person name="Salvucci A."/>
            <person name="Crous P.W."/>
            <person name="Stergiopoulos I."/>
        </authorList>
    </citation>
    <scope>NUCLEOTIDE SEQUENCE [LARGE SCALE GENOMIC DNA]</scope>
    <source>
        <strain evidence="1 2">CBS 114824</strain>
    </source>
</reference>
<sequence>MREYLEIYGVEAFGGELVEGEGVPVGYHEFQRKLEGMTKIVEHDDSVLYEDGRWATFDFRILRLILLGRANELAYFQVLGGQPIQGEELELFKAVGTALCRILRNLDGSDMLSQDVVDQITTALPDELDKQQAEALRSARADDDVDESHWLNQILLYISAAASITADLLTGQGLQGLQLLNDES</sequence>
<name>A0A139HBZ9_9PEZI</name>
<evidence type="ECO:0000313" key="2">
    <source>
        <dbReference type="Proteomes" id="UP000070133"/>
    </source>
</evidence>
<dbReference type="EMBL" id="LFZN01000082">
    <property type="protein sequence ID" value="KXS99984.1"/>
    <property type="molecule type" value="Genomic_DNA"/>
</dbReference>
<dbReference type="AlphaFoldDB" id="A0A139HBZ9"/>
<comment type="caution">
    <text evidence="1">The sequence shown here is derived from an EMBL/GenBank/DDBJ whole genome shotgun (WGS) entry which is preliminary data.</text>
</comment>
<evidence type="ECO:0000313" key="1">
    <source>
        <dbReference type="EMBL" id="KXS99984.1"/>
    </source>
</evidence>
<gene>
    <name evidence="1" type="ORF">AC578_804</name>
</gene>
<proteinExistence type="predicted"/>
<accession>A0A139HBZ9</accession>
<organism evidence="1 2">
    <name type="scientific">Pseudocercospora eumusae</name>
    <dbReference type="NCBI Taxonomy" id="321146"/>
    <lineage>
        <taxon>Eukaryota</taxon>
        <taxon>Fungi</taxon>
        <taxon>Dikarya</taxon>
        <taxon>Ascomycota</taxon>
        <taxon>Pezizomycotina</taxon>
        <taxon>Dothideomycetes</taxon>
        <taxon>Dothideomycetidae</taxon>
        <taxon>Mycosphaerellales</taxon>
        <taxon>Mycosphaerellaceae</taxon>
        <taxon>Pseudocercospora</taxon>
    </lineage>
</organism>
<dbReference type="Proteomes" id="UP000070133">
    <property type="component" value="Unassembled WGS sequence"/>
</dbReference>
<keyword evidence="2" id="KW-1185">Reference proteome</keyword>
<protein>
    <submittedName>
        <fullName evidence="1">Uncharacterized protein</fullName>
    </submittedName>
</protein>
<dbReference type="OrthoDB" id="21204at2759"/>